<evidence type="ECO:0000256" key="1">
    <source>
        <dbReference type="ARBA" id="ARBA00004903"/>
    </source>
</evidence>
<dbReference type="GO" id="GO:0046655">
    <property type="term" value="P:folic acid metabolic process"/>
    <property type="evidence" value="ECO:0007669"/>
    <property type="project" value="TreeGrafter"/>
</dbReference>
<dbReference type="EC" id="1.5.1.3" evidence="2"/>
<evidence type="ECO:0000256" key="3">
    <source>
        <dbReference type="ARBA" id="ARBA00022563"/>
    </source>
</evidence>
<dbReference type="CDD" id="cd00209">
    <property type="entry name" value="DHFR"/>
    <property type="match status" value="1"/>
</dbReference>
<protein>
    <recommendedName>
        <fullName evidence="2">dihydrofolate reductase</fullName>
        <ecNumber evidence="2">1.5.1.3</ecNumber>
    </recommendedName>
</protein>
<evidence type="ECO:0000313" key="7">
    <source>
        <dbReference type="EMBL" id="QHT37584.1"/>
    </source>
</evidence>
<dbReference type="Pfam" id="PF00186">
    <property type="entry name" value="DHFR_1"/>
    <property type="match status" value="1"/>
</dbReference>
<keyword evidence="5" id="KW-0560">Oxidoreductase</keyword>
<evidence type="ECO:0000256" key="2">
    <source>
        <dbReference type="ARBA" id="ARBA00012856"/>
    </source>
</evidence>
<dbReference type="AlphaFoldDB" id="A0A6C0F925"/>
<dbReference type="GO" id="GO:0005739">
    <property type="term" value="C:mitochondrion"/>
    <property type="evidence" value="ECO:0007669"/>
    <property type="project" value="TreeGrafter"/>
</dbReference>
<dbReference type="PROSITE" id="PS00075">
    <property type="entry name" value="DHFR_1"/>
    <property type="match status" value="1"/>
</dbReference>
<feature type="domain" description="DHFR" evidence="6">
    <location>
        <begin position="1"/>
        <end position="164"/>
    </location>
</feature>
<dbReference type="GO" id="GO:0050661">
    <property type="term" value="F:NADP binding"/>
    <property type="evidence" value="ECO:0007669"/>
    <property type="project" value="InterPro"/>
</dbReference>
<name>A0A6C0F925_9ZZZZ</name>
<dbReference type="SUPFAM" id="SSF53597">
    <property type="entry name" value="Dihydrofolate reductase-like"/>
    <property type="match status" value="1"/>
</dbReference>
<dbReference type="InterPro" id="IPR017925">
    <property type="entry name" value="DHFR_CS"/>
</dbReference>
<dbReference type="EMBL" id="MN738800">
    <property type="protein sequence ID" value="QHT37584.1"/>
    <property type="molecule type" value="Genomic_DNA"/>
</dbReference>
<sequence length="169" mass="20014">MNMIVAFCKNRGIGIGNTLPWHIQHELKYFKHLTSSNGNDCIIMGKNTWLSLPKKPLPKRTNIILSNSLKKNILPKNTLLFNNKENLIKYVTEKKHTSWIIGGEKIYNSFISSNELENIYVTFINENYNCDTFFPKIPKKFKCIEKSSYKMSNNIFYRFEIYKKFRNMR</sequence>
<organism evidence="7">
    <name type="scientific">viral metagenome</name>
    <dbReference type="NCBI Taxonomy" id="1070528"/>
    <lineage>
        <taxon>unclassified sequences</taxon>
        <taxon>metagenomes</taxon>
        <taxon>organismal metagenomes</taxon>
    </lineage>
</organism>
<keyword evidence="3" id="KW-0554">One-carbon metabolism</keyword>
<dbReference type="GO" id="GO:0046452">
    <property type="term" value="P:dihydrofolate metabolic process"/>
    <property type="evidence" value="ECO:0007669"/>
    <property type="project" value="TreeGrafter"/>
</dbReference>
<keyword evidence="4" id="KW-0521">NADP</keyword>
<comment type="pathway">
    <text evidence="1">Cofactor biosynthesis; tetrahydrofolate biosynthesis; 5,6,7,8-tetrahydrofolate from 7,8-dihydrofolate: step 1/1.</text>
</comment>
<evidence type="ECO:0000259" key="6">
    <source>
        <dbReference type="PROSITE" id="PS51330"/>
    </source>
</evidence>
<evidence type="ECO:0000256" key="4">
    <source>
        <dbReference type="ARBA" id="ARBA00022857"/>
    </source>
</evidence>
<dbReference type="InterPro" id="IPR024072">
    <property type="entry name" value="DHFR-like_dom_sf"/>
</dbReference>
<dbReference type="PRINTS" id="PR00070">
    <property type="entry name" value="DHFR"/>
</dbReference>
<proteinExistence type="predicted"/>
<dbReference type="GO" id="GO:0004146">
    <property type="term" value="F:dihydrofolate reductase activity"/>
    <property type="evidence" value="ECO:0007669"/>
    <property type="project" value="UniProtKB-EC"/>
</dbReference>
<dbReference type="PANTHER" id="PTHR48069">
    <property type="entry name" value="DIHYDROFOLATE REDUCTASE"/>
    <property type="match status" value="1"/>
</dbReference>
<dbReference type="Gene3D" id="3.40.430.10">
    <property type="entry name" value="Dihydrofolate Reductase, subunit A"/>
    <property type="match status" value="1"/>
</dbReference>
<reference evidence="7" key="1">
    <citation type="journal article" date="2020" name="Nature">
        <title>Giant virus diversity and host interactions through global metagenomics.</title>
        <authorList>
            <person name="Schulz F."/>
            <person name="Roux S."/>
            <person name="Paez-Espino D."/>
            <person name="Jungbluth S."/>
            <person name="Walsh D.A."/>
            <person name="Denef V.J."/>
            <person name="McMahon K.D."/>
            <person name="Konstantinidis K.T."/>
            <person name="Eloe-Fadrosh E.A."/>
            <person name="Kyrpides N.C."/>
            <person name="Woyke T."/>
        </authorList>
    </citation>
    <scope>NUCLEOTIDE SEQUENCE</scope>
    <source>
        <strain evidence="7">GVMAG-S-ERX555997-44</strain>
    </source>
</reference>
<dbReference type="GO" id="GO:0006730">
    <property type="term" value="P:one-carbon metabolic process"/>
    <property type="evidence" value="ECO:0007669"/>
    <property type="project" value="UniProtKB-KW"/>
</dbReference>
<dbReference type="InterPro" id="IPR012259">
    <property type="entry name" value="DHFR"/>
</dbReference>
<dbReference type="GO" id="GO:0046654">
    <property type="term" value="P:tetrahydrofolate biosynthetic process"/>
    <property type="evidence" value="ECO:0007669"/>
    <property type="project" value="InterPro"/>
</dbReference>
<dbReference type="PANTHER" id="PTHR48069:SF3">
    <property type="entry name" value="DIHYDROFOLATE REDUCTASE"/>
    <property type="match status" value="1"/>
</dbReference>
<accession>A0A6C0F925</accession>
<dbReference type="InterPro" id="IPR001796">
    <property type="entry name" value="DHFR_dom"/>
</dbReference>
<dbReference type="PROSITE" id="PS51330">
    <property type="entry name" value="DHFR_2"/>
    <property type="match status" value="1"/>
</dbReference>
<evidence type="ECO:0000256" key="5">
    <source>
        <dbReference type="ARBA" id="ARBA00023002"/>
    </source>
</evidence>